<protein>
    <submittedName>
        <fullName evidence="3">Uncharacterized protein</fullName>
    </submittedName>
</protein>
<dbReference type="AlphaFoldDB" id="A0A6P4IQJ5"/>
<dbReference type="OrthoDB" id="426657at2759"/>
<feature type="compositionally biased region" description="Low complexity" evidence="1">
    <location>
        <begin position="33"/>
        <end position="42"/>
    </location>
</feature>
<dbReference type="GeneID" id="108080824"/>
<name>A0A6P4IQJ5_DROKI</name>
<evidence type="ECO:0000256" key="1">
    <source>
        <dbReference type="SAM" id="MobiDB-lite"/>
    </source>
</evidence>
<feature type="region of interest" description="Disordered" evidence="1">
    <location>
        <begin position="216"/>
        <end position="239"/>
    </location>
</feature>
<feature type="compositionally biased region" description="Acidic residues" evidence="1">
    <location>
        <begin position="221"/>
        <end position="232"/>
    </location>
</feature>
<dbReference type="RefSeq" id="XP_017031217.1">
    <property type="nucleotide sequence ID" value="XM_017175728.3"/>
</dbReference>
<gene>
    <name evidence="3" type="primary">LOC108080824</name>
</gene>
<accession>A0A6P4IQJ5</accession>
<sequence length="458" mass="47586">MLLAAAGLPAYDAGKLNSGAGSGSVGSGGGGTPTTSSVASRPSAASALMKTLSVRLHRGTEFIKDTVQKALVMSAPTPVASVPAASVAPLASAKLLDQQGLKRKLSGAGGLMGCSGISSVTSISASTSRSHYVLAPATHHSQVQVQPNVPTAAFLRTYTVAPTALHRSAAARKRNPSTDSLLMDLCLFKPIRPMPITPIKINKFRSFELKRPKFVSAANPDSEDDEEDDDDDLVHKPKLSNLTLPTNEVSAFVPMPYVETTSTAIIATNPSSSNTTTATTSRSRSRSHNTHTSGSAPAITNPKPKRRRRAPKFSAKKRCKAPQVKTTSPADGGTEAKAPAKRKATVAAASGEVKRSRGESIASMSTPAVVKKAPTKRKANSGSGQAKRSRGGSPPITTSTSSTDGATAVKNTLNRKAATVKGAAAKRSRGSSEAAPLERRPSPPMTRLRARQQISASK</sequence>
<reference evidence="3" key="1">
    <citation type="submission" date="2025-08" db="UniProtKB">
        <authorList>
            <consortium name="RefSeq"/>
        </authorList>
    </citation>
    <scope>IDENTIFICATION</scope>
    <source>
        <strain evidence="3">14028-0561.14</strain>
        <tissue evidence="3">Whole fly</tissue>
    </source>
</reference>
<dbReference type="Proteomes" id="UP001652661">
    <property type="component" value="Chromosome 3R"/>
</dbReference>
<keyword evidence="2" id="KW-1185">Reference proteome</keyword>
<feature type="compositionally biased region" description="Basic residues" evidence="1">
    <location>
        <begin position="303"/>
        <end position="320"/>
    </location>
</feature>
<proteinExistence type="predicted"/>
<feature type="region of interest" description="Disordered" evidence="1">
    <location>
        <begin position="268"/>
        <end position="458"/>
    </location>
</feature>
<dbReference type="OMA" id="GLMGCGP"/>
<evidence type="ECO:0000313" key="3">
    <source>
        <dbReference type="RefSeq" id="XP_017031217.1"/>
    </source>
</evidence>
<feature type="region of interest" description="Disordered" evidence="1">
    <location>
        <begin position="21"/>
        <end position="42"/>
    </location>
</feature>
<organism evidence="2 3">
    <name type="scientific">Drosophila kikkawai</name>
    <name type="common">Fruit fly</name>
    <dbReference type="NCBI Taxonomy" id="30033"/>
    <lineage>
        <taxon>Eukaryota</taxon>
        <taxon>Metazoa</taxon>
        <taxon>Ecdysozoa</taxon>
        <taxon>Arthropoda</taxon>
        <taxon>Hexapoda</taxon>
        <taxon>Insecta</taxon>
        <taxon>Pterygota</taxon>
        <taxon>Neoptera</taxon>
        <taxon>Endopterygota</taxon>
        <taxon>Diptera</taxon>
        <taxon>Brachycera</taxon>
        <taxon>Muscomorpha</taxon>
        <taxon>Ephydroidea</taxon>
        <taxon>Drosophilidae</taxon>
        <taxon>Drosophila</taxon>
        <taxon>Sophophora</taxon>
    </lineage>
</organism>
<feature type="compositionally biased region" description="Low complexity" evidence="1">
    <location>
        <begin position="393"/>
        <end position="403"/>
    </location>
</feature>
<feature type="compositionally biased region" description="Low complexity" evidence="1">
    <location>
        <begin position="268"/>
        <end position="282"/>
    </location>
</feature>
<feature type="compositionally biased region" description="Gly residues" evidence="1">
    <location>
        <begin position="21"/>
        <end position="32"/>
    </location>
</feature>
<evidence type="ECO:0000313" key="2">
    <source>
        <dbReference type="Proteomes" id="UP001652661"/>
    </source>
</evidence>